<sequence>MTRRNRPRRRINTTGSRLPRDGRSRLKVTGSADFLAVVPYLLGFHPSESLVMVLVDSGELVMTARVDLVPLEFVDVLTERMCDVVSRQEASGVLLIAYSATSWPAGEILDQVAAAMPIAVIDAIHADGSRWWSRCCTSADCCPPEGTPYRIDDHPLAAEAVYAGLAAAPGRESLTRMVSGPAATDLAELQRTARRVRDELEVLPRRRRQQLMESSVRRLLDEAANLTDEECARLAVLGLDLEVRDIAWAMMTRFDATRHVDLWHQVVARTVPPMELAPLGLLAMAGWISGNGALQVACIERMQRLDPGYGLLRLLDDINQRALPPSWWDEFSGEMRSQLGLARR</sequence>
<feature type="coiled-coil region" evidence="1">
    <location>
        <begin position="186"/>
        <end position="229"/>
    </location>
</feature>
<evidence type="ECO:0000313" key="3">
    <source>
        <dbReference type="EMBL" id="MBM7797831.1"/>
    </source>
</evidence>
<accession>A0ABS2RFR1</accession>
<evidence type="ECO:0000256" key="2">
    <source>
        <dbReference type="SAM" id="MobiDB-lite"/>
    </source>
</evidence>
<reference evidence="3 4" key="1">
    <citation type="submission" date="2021-01" db="EMBL/GenBank/DDBJ databases">
        <title>Sequencing the genomes of 1000 actinobacteria strains.</title>
        <authorList>
            <person name="Klenk H.-P."/>
        </authorList>
    </citation>
    <scope>NUCLEOTIDE SEQUENCE [LARGE SCALE GENOMIC DNA]</scope>
    <source>
        <strain evidence="3 4">DSM 18662</strain>
    </source>
</reference>
<evidence type="ECO:0008006" key="5">
    <source>
        <dbReference type="Google" id="ProtNLM"/>
    </source>
</evidence>
<keyword evidence="1" id="KW-0175">Coiled coil</keyword>
<name>A0ABS2RFR1_9ACTN</name>
<feature type="compositionally biased region" description="Basic residues" evidence="2">
    <location>
        <begin position="1"/>
        <end position="11"/>
    </location>
</feature>
<dbReference type="EMBL" id="JAFBCF010000001">
    <property type="protein sequence ID" value="MBM7797831.1"/>
    <property type="molecule type" value="Genomic_DNA"/>
</dbReference>
<feature type="region of interest" description="Disordered" evidence="2">
    <location>
        <begin position="1"/>
        <end position="22"/>
    </location>
</feature>
<protein>
    <recommendedName>
        <fullName evidence="5">DUF4192 domain-containing protein</fullName>
    </recommendedName>
</protein>
<dbReference type="RefSeq" id="WP_204916462.1">
    <property type="nucleotide sequence ID" value="NZ_BAAAQP010000011.1"/>
</dbReference>
<proteinExistence type="predicted"/>
<evidence type="ECO:0000256" key="1">
    <source>
        <dbReference type="SAM" id="Coils"/>
    </source>
</evidence>
<dbReference type="InterPro" id="IPR025447">
    <property type="entry name" value="DUF4192"/>
</dbReference>
<dbReference type="Pfam" id="PF13830">
    <property type="entry name" value="DUF4192"/>
    <property type="match status" value="1"/>
</dbReference>
<dbReference type="Proteomes" id="UP000704762">
    <property type="component" value="Unassembled WGS sequence"/>
</dbReference>
<gene>
    <name evidence="3" type="ORF">JOE57_000752</name>
</gene>
<organism evidence="3 4">
    <name type="scientific">Microlunatus panaciterrae</name>
    <dbReference type="NCBI Taxonomy" id="400768"/>
    <lineage>
        <taxon>Bacteria</taxon>
        <taxon>Bacillati</taxon>
        <taxon>Actinomycetota</taxon>
        <taxon>Actinomycetes</taxon>
        <taxon>Propionibacteriales</taxon>
        <taxon>Propionibacteriaceae</taxon>
        <taxon>Microlunatus</taxon>
    </lineage>
</organism>
<keyword evidence="4" id="KW-1185">Reference proteome</keyword>
<evidence type="ECO:0000313" key="4">
    <source>
        <dbReference type="Proteomes" id="UP000704762"/>
    </source>
</evidence>
<comment type="caution">
    <text evidence="3">The sequence shown here is derived from an EMBL/GenBank/DDBJ whole genome shotgun (WGS) entry which is preliminary data.</text>
</comment>